<evidence type="ECO:0000313" key="2">
    <source>
        <dbReference type="EMBL" id="KXB06745.1"/>
    </source>
</evidence>
<dbReference type="AlphaFoldDB" id="A0A133VJY5"/>
<dbReference type="InterPro" id="IPR036388">
    <property type="entry name" value="WH-like_DNA-bd_sf"/>
</dbReference>
<feature type="domain" description="HTH hxlR-type" evidence="1">
    <location>
        <begin position="1"/>
        <end position="86"/>
    </location>
</feature>
<protein>
    <recommendedName>
        <fullName evidence="1">HTH hxlR-type domain-containing protein</fullName>
    </recommendedName>
</protein>
<dbReference type="SUPFAM" id="SSF46785">
    <property type="entry name" value="Winged helix' DNA-binding domain"/>
    <property type="match status" value="1"/>
</dbReference>
<proteinExistence type="predicted"/>
<dbReference type="InterPro" id="IPR011991">
    <property type="entry name" value="ArsR-like_HTH"/>
</dbReference>
<dbReference type="Proteomes" id="UP000070263">
    <property type="component" value="Unassembled WGS sequence"/>
</dbReference>
<reference evidence="2 3" key="1">
    <citation type="journal article" date="2016" name="Sci. Rep.">
        <title>Metabolic traits of an uncultured archaeal lineage -MSBL1- from brine pools of the Red Sea.</title>
        <authorList>
            <person name="Mwirichia R."/>
            <person name="Alam I."/>
            <person name="Rashid M."/>
            <person name="Vinu M."/>
            <person name="Ba-Alawi W."/>
            <person name="Anthony Kamau A."/>
            <person name="Kamanda Ngugi D."/>
            <person name="Goker M."/>
            <person name="Klenk H.P."/>
            <person name="Bajic V."/>
            <person name="Stingl U."/>
        </authorList>
    </citation>
    <scope>NUCLEOTIDE SEQUENCE [LARGE SCALE GENOMIC DNA]</scope>
    <source>
        <strain evidence="2">SCGC-AAA382A20</strain>
    </source>
</reference>
<dbReference type="InterPro" id="IPR002577">
    <property type="entry name" value="HTH_HxlR"/>
</dbReference>
<name>A0A133VJY5_9EURY</name>
<evidence type="ECO:0000313" key="3">
    <source>
        <dbReference type="Proteomes" id="UP000070263"/>
    </source>
</evidence>
<dbReference type="Pfam" id="PF01638">
    <property type="entry name" value="HxlR"/>
    <property type="match status" value="1"/>
</dbReference>
<dbReference type="EMBL" id="LHYE01000032">
    <property type="protein sequence ID" value="KXB06745.1"/>
    <property type="molecule type" value="Genomic_DNA"/>
</dbReference>
<evidence type="ECO:0000259" key="1">
    <source>
        <dbReference type="PROSITE" id="PS51118"/>
    </source>
</evidence>
<dbReference type="PROSITE" id="PS51118">
    <property type="entry name" value="HTH_HXLR"/>
    <property type="match status" value="1"/>
</dbReference>
<keyword evidence="3" id="KW-1185">Reference proteome</keyword>
<comment type="caution">
    <text evidence="2">The sequence shown here is derived from an EMBL/GenBank/DDBJ whole genome shotgun (WGS) entry which is preliminary data.</text>
</comment>
<dbReference type="InterPro" id="IPR036390">
    <property type="entry name" value="WH_DNA-bd_sf"/>
</dbReference>
<accession>A0A133VJY5</accession>
<gene>
    <name evidence="2" type="ORF">AKJ51_02995</name>
</gene>
<dbReference type="Gene3D" id="1.10.10.10">
    <property type="entry name" value="Winged helix-like DNA-binding domain superfamily/Winged helix DNA-binding domain"/>
    <property type="match status" value="1"/>
</dbReference>
<sequence>MNFKTLAKKGAKEILYSLKEKEKMNFTELRDLTGSPTTTSKRLDELTELGLLERDVQNDKFRSVHYSLTEKGFKIVNLVEKIDEML</sequence>
<dbReference type="CDD" id="cd00090">
    <property type="entry name" value="HTH_ARSR"/>
    <property type="match status" value="1"/>
</dbReference>
<organism evidence="2 3">
    <name type="scientific">candidate division MSBL1 archaeon SCGC-AAA382A20</name>
    <dbReference type="NCBI Taxonomy" id="1698280"/>
    <lineage>
        <taxon>Archaea</taxon>
        <taxon>Methanobacteriati</taxon>
        <taxon>Methanobacteriota</taxon>
        <taxon>candidate division MSBL1</taxon>
    </lineage>
</organism>